<dbReference type="PANTHER" id="PTHR43384:SF13">
    <property type="entry name" value="SLR0110 PROTEIN"/>
    <property type="match status" value="1"/>
</dbReference>
<organism evidence="3">
    <name type="scientific">freshwater metagenome</name>
    <dbReference type="NCBI Taxonomy" id="449393"/>
    <lineage>
        <taxon>unclassified sequences</taxon>
        <taxon>metagenomes</taxon>
        <taxon>ecological metagenomes</taxon>
    </lineage>
</organism>
<keyword evidence="1" id="KW-0547">Nucleotide-binding</keyword>
<dbReference type="GO" id="GO:0005829">
    <property type="term" value="C:cytosol"/>
    <property type="evidence" value="ECO:0007669"/>
    <property type="project" value="TreeGrafter"/>
</dbReference>
<dbReference type="Pfam" id="PF10609">
    <property type="entry name" value="ParA"/>
    <property type="match status" value="1"/>
</dbReference>
<dbReference type="SUPFAM" id="SSF52540">
    <property type="entry name" value="P-loop containing nucleoside triphosphate hydrolases"/>
    <property type="match status" value="1"/>
</dbReference>
<accession>A0A6J6LEK7</accession>
<dbReference type="GO" id="GO:0005524">
    <property type="term" value="F:ATP binding"/>
    <property type="evidence" value="ECO:0007669"/>
    <property type="project" value="UniProtKB-KW"/>
</dbReference>
<dbReference type="AlphaFoldDB" id="A0A6J6LEK7"/>
<dbReference type="EMBL" id="CAEZZC010000018">
    <property type="protein sequence ID" value="CAB4756984.1"/>
    <property type="molecule type" value="Genomic_DNA"/>
</dbReference>
<dbReference type="InterPro" id="IPR050625">
    <property type="entry name" value="ParA/MinD_ATPase"/>
</dbReference>
<dbReference type="GO" id="GO:0009898">
    <property type="term" value="C:cytoplasmic side of plasma membrane"/>
    <property type="evidence" value="ECO:0007669"/>
    <property type="project" value="TreeGrafter"/>
</dbReference>
<dbReference type="PANTHER" id="PTHR43384">
    <property type="entry name" value="SEPTUM SITE-DETERMINING PROTEIN MIND HOMOLOG, CHLOROPLASTIC-RELATED"/>
    <property type="match status" value="1"/>
</dbReference>
<name>A0A6J6LEK7_9ZZZZ</name>
<evidence type="ECO:0000256" key="2">
    <source>
        <dbReference type="ARBA" id="ARBA00022840"/>
    </source>
</evidence>
<evidence type="ECO:0000313" key="4">
    <source>
        <dbReference type="EMBL" id="CAB4756984.1"/>
    </source>
</evidence>
<dbReference type="EMBL" id="CAEZWT010000008">
    <property type="protein sequence ID" value="CAB4660300.1"/>
    <property type="molecule type" value="Genomic_DNA"/>
</dbReference>
<dbReference type="Gene3D" id="3.40.50.300">
    <property type="entry name" value="P-loop containing nucleotide triphosphate hydrolases"/>
    <property type="match status" value="1"/>
</dbReference>
<sequence>MAEIVLPVVITAIANSELEGFVASTLYSQGWSVVYRALDLESLENFLHSNAELAQGALLLYSSDLSQISEESVNAITQLVKQVVGFSSDQSPTLQLPGLFKPPVDTTELLGLIRGLLRAPMIRNLPGPNSRRAQIISIGAGASGSGCTTIAINLAMELSALGRKVLLLDADVKHPSIAVLLGLHKLDSGDDWQLIASNLSAGEITQERVSRMEIFFSKATAEFDFIILDLGIIENIGDSLTDRRWSASVIHWSCDHADELWIVGRADVLGAYRFEKILREFSLVAIRAKVSVLLNMKAPGRKSTSSEDSFLAAIALVAAKKIMTLPRDVRAVARAQEQRATLIEIDERSALRKAIFSIAGEVGS</sequence>
<protein>
    <submittedName>
        <fullName evidence="3">Unannotated protein</fullName>
    </submittedName>
</protein>
<dbReference type="GO" id="GO:0016887">
    <property type="term" value="F:ATP hydrolysis activity"/>
    <property type="evidence" value="ECO:0007669"/>
    <property type="project" value="TreeGrafter"/>
</dbReference>
<dbReference type="EMBL" id="CAFBLE010000005">
    <property type="protein sequence ID" value="CAB4867337.1"/>
    <property type="molecule type" value="Genomic_DNA"/>
</dbReference>
<gene>
    <name evidence="3" type="ORF">UFOPK2289_00456</name>
    <name evidence="4" type="ORF">UFOPK2822_01199</name>
    <name evidence="5" type="ORF">UFOPK3346_00820</name>
    <name evidence="6" type="ORF">UFOPK3670_00860</name>
    <name evidence="7" type="ORF">UFOPK4308_00907</name>
</gene>
<evidence type="ECO:0000313" key="5">
    <source>
        <dbReference type="EMBL" id="CAB4867337.1"/>
    </source>
</evidence>
<dbReference type="InterPro" id="IPR027417">
    <property type="entry name" value="P-loop_NTPase"/>
</dbReference>
<dbReference type="EMBL" id="CAFBQL010000005">
    <property type="protein sequence ID" value="CAB5059301.1"/>
    <property type="molecule type" value="Genomic_DNA"/>
</dbReference>
<proteinExistence type="predicted"/>
<keyword evidence="2" id="KW-0067">ATP-binding</keyword>
<evidence type="ECO:0000313" key="3">
    <source>
        <dbReference type="EMBL" id="CAB4660300.1"/>
    </source>
</evidence>
<dbReference type="EMBL" id="CAFBMV010000005">
    <property type="protein sequence ID" value="CAB4924189.1"/>
    <property type="molecule type" value="Genomic_DNA"/>
</dbReference>
<evidence type="ECO:0000313" key="6">
    <source>
        <dbReference type="EMBL" id="CAB4924189.1"/>
    </source>
</evidence>
<reference evidence="3" key="1">
    <citation type="submission" date="2020-05" db="EMBL/GenBank/DDBJ databases">
        <authorList>
            <person name="Chiriac C."/>
            <person name="Salcher M."/>
            <person name="Ghai R."/>
            <person name="Kavagutti S V."/>
        </authorList>
    </citation>
    <scope>NUCLEOTIDE SEQUENCE</scope>
</reference>
<dbReference type="GO" id="GO:0051782">
    <property type="term" value="P:negative regulation of cell division"/>
    <property type="evidence" value="ECO:0007669"/>
    <property type="project" value="TreeGrafter"/>
</dbReference>
<evidence type="ECO:0000313" key="7">
    <source>
        <dbReference type="EMBL" id="CAB5059301.1"/>
    </source>
</evidence>
<evidence type="ECO:0000256" key="1">
    <source>
        <dbReference type="ARBA" id="ARBA00022741"/>
    </source>
</evidence>
<dbReference type="InterPro" id="IPR033756">
    <property type="entry name" value="YlxH/NBP35"/>
</dbReference>